<comment type="caution">
    <text evidence="1">The sequence shown here is derived from an EMBL/GenBank/DDBJ whole genome shotgun (WGS) entry which is preliminary data.</text>
</comment>
<dbReference type="RefSeq" id="WP_344327653.1">
    <property type="nucleotide sequence ID" value="NZ_BAAASZ010000035.1"/>
</dbReference>
<proteinExistence type="predicted"/>
<name>A0ABN3KLB5_9ACTN</name>
<accession>A0ABN3KLB5</accession>
<dbReference type="EMBL" id="BAAASZ010000035">
    <property type="protein sequence ID" value="GAA2460342.1"/>
    <property type="molecule type" value="Genomic_DNA"/>
</dbReference>
<protein>
    <submittedName>
        <fullName evidence="1">Uncharacterized protein</fullName>
    </submittedName>
</protein>
<evidence type="ECO:0000313" key="2">
    <source>
        <dbReference type="Proteomes" id="UP001501638"/>
    </source>
</evidence>
<gene>
    <name evidence="1" type="ORF">GCM10010405_50850</name>
</gene>
<sequence>MNSNQSLPRELKAMATASLLELGERALDLGLSQRLDPSWVAVNAAPTGVHPLWPVLWHDLSHRPDVPAHLRCELLIALRTGERVKGLLDALPGDFASLPRVTSDLA</sequence>
<dbReference type="Proteomes" id="UP001501638">
    <property type="component" value="Unassembled WGS sequence"/>
</dbReference>
<reference evidence="1 2" key="1">
    <citation type="journal article" date="2019" name="Int. J. Syst. Evol. Microbiol.">
        <title>The Global Catalogue of Microorganisms (GCM) 10K type strain sequencing project: providing services to taxonomists for standard genome sequencing and annotation.</title>
        <authorList>
            <consortium name="The Broad Institute Genomics Platform"/>
            <consortium name="The Broad Institute Genome Sequencing Center for Infectious Disease"/>
            <person name="Wu L."/>
            <person name="Ma J."/>
        </authorList>
    </citation>
    <scope>NUCLEOTIDE SEQUENCE [LARGE SCALE GENOMIC DNA]</scope>
    <source>
        <strain evidence="1 2">JCM 6305</strain>
    </source>
</reference>
<organism evidence="1 2">
    <name type="scientific">Streptomyces macrosporus</name>
    <dbReference type="NCBI Taxonomy" id="44032"/>
    <lineage>
        <taxon>Bacteria</taxon>
        <taxon>Bacillati</taxon>
        <taxon>Actinomycetota</taxon>
        <taxon>Actinomycetes</taxon>
        <taxon>Kitasatosporales</taxon>
        <taxon>Streptomycetaceae</taxon>
        <taxon>Streptomyces</taxon>
    </lineage>
</organism>
<keyword evidence="2" id="KW-1185">Reference proteome</keyword>
<evidence type="ECO:0000313" key="1">
    <source>
        <dbReference type="EMBL" id="GAA2460342.1"/>
    </source>
</evidence>